<protein>
    <submittedName>
        <fullName evidence="1">Uncharacterized protein</fullName>
    </submittedName>
</protein>
<keyword evidence="2" id="KW-1185">Reference proteome</keyword>
<name>A0AAE1P368_9EUCA</name>
<organism evidence="1 2">
    <name type="scientific">Petrolisthes manimaculis</name>
    <dbReference type="NCBI Taxonomy" id="1843537"/>
    <lineage>
        <taxon>Eukaryota</taxon>
        <taxon>Metazoa</taxon>
        <taxon>Ecdysozoa</taxon>
        <taxon>Arthropoda</taxon>
        <taxon>Crustacea</taxon>
        <taxon>Multicrustacea</taxon>
        <taxon>Malacostraca</taxon>
        <taxon>Eumalacostraca</taxon>
        <taxon>Eucarida</taxon>
        <taxon>Decapoda</taxon>
        <taxon>Pleocyemata</taxon>
        <taxon>Anomura</taxon>
        <taxon>Galatheoidea</taxon>
        <taxon>Porcellanidae</taxon>
        <taxon>Petrolisthes</taxon>
    </lineage>
</organism>
<dbReference type="Proteomes" id="UP001292094">
    <property type="component" value="Unassembled WGS sequence"/>
</dbReference>
<comment type="caution">
    <text evidence="1">The sequence shown here is derived from an EMBL/GenBank/DDBJ whole genome shotgun (WGS) entry which is preliminary data.</text>
</comment>
<reference evidence="1" key="1">
    <citation type="submission" date="2023-11" db="EMBL/GenBank/DDBJ databases">
        <title>Genome assemblies of two species of porcelain crab, Petrolisthes cinctipes and Petrolisthes manimaculis (Anomura: Porcellanidae).</title>
        <authorList>
            <person name="Angst P."/>
        </authorList>
    </citation>
    <scope>NUCLEOTIDE SEQUENCE</scope>
    <source>
        <strain evidence="1">PB745_02</strain>
        <tissue evidence="1">Gill</tissue>
    </source>
</reference>
<gene>
    <name evidence="1" type="ORF">Pmani_027607</name>
</gene>
<sequence length="91" mass="11048">MDISCDGLRLQERGQNNIYCEMETREKLDTWMTWMWPFPDYCYNPSTSTSLPSRVTSWRLKWCFTIVCFHHLRHLWFTPLPTLIKVNEDTQ</sequence>
<dbReference type="EMBL" id="JAWZYT010003102">
    <property type="protein sequence ID" value="KAK4300179.1"/>
    <property type="molecule type" value="Genomic_DNA"/>
</dbReference>
<proteinExistence type="predicted"/>
<evidence type="ECO:0000313" key="2">
    <source>
        <dbReference type="Proteomes" id="UP001292094"/>
    </source>
</evidence>
<dbReference type="AlphaFoldDB" id="A0AAE1P368"/>
<evidence type="ECO:0000313" key="1">
    <source>
        <dbReference type="EMBL" id="KAK4300179.1"/>
    </source>
</evidence>
<accession>A0AAE1P368</accession>